<gene>
    <name evidence="2" type="ORF">Rhal01_00330</name>
</gene>
<keyword evidence="3" id="KW-1185">Reference proteome</keyword>
<keyword evidence="1" id="KW-0732">Signal</keyword>
<evidence type="ECO:0000256" key="1">
    <source>
        <dbReference type="SAM" id="SignalP"/>
    </source>
</evidence>
<organism evidence="2 3">
    <name type="scientific">Rubritalea halochordaticola</name>
    <dbReference type="NCBI Taxonomy" id="714537"/>
    <lineage>
        <taxon>Bacteria</taxon>
        <taxon>Pseudomonadati</taxon>
        <taxon>Verrucomicrobiota</taxon>
        <taxon>Verrucomicrobiia</taxon>
        <taxon>Verrucomicrobiales</taxon>
        <taxon>Rubritaleaceae</taxon>
        <taxon>Rubritalea</taxon>
    </lineage>
</organism>
<accession>A0ABP9UUY6</accession>
<reference evidence="2 3" key="1">
    <citation type="submission" date="2024-02" db="EMBL/GenBank/DDBJ databases">
        <title>Rubritalea halochordaticola NBRC 107102.</title>
        <authorList>
            <person name="Ichikawa N."/>
            <person name="Katano-Makiyama Y."/>
            <person name="Hidaka K."/>
        </authorList>
    </citation>
    <scope>NUCLEOTIDE SEQUENCE [LARGE SCALE GENOMIC DNA]</scope>
    <source>
        <strain evidence="2 3">NBRC 107102</strain>
    </source>
</reference>
<evidence type="ECO:0000313" key="2">
    <source>
        <dbReference type="EMBL" id="GAA5494172.1"/>
    </source>
</evidence>
<dbReference type="RefSeq" id="WP_346187188.1">
    <property type="nucleotide sequence ID" value="NZ_BAABRL010000001.1"/>
</dbReference>
<feature type="chain" id="PRO_5045241932" evidence="1">
    <location>
        <begin position="20"/>
        <end position="234"/>
    </location>
</feature>
<name>A0ABP9UUY6_9BACT</name>
<feature type="signal peptide" evidence="1">
    <location>
        <begin position="1"/>
        <end position="19"/>
    </location>
</feature>
<dbReference type="Proteomes" id="UP001424741">
    <property type="component" value="Unassembled WGS sequence"/>
</dbReference>
<comment type="caution">
    <text evidence="2">The sequence shown here is derived from an EMBL/GenBank/DDBJ whole genome shotgun (WGS) entry which is preliminary data.</text>
</comment>
<evidence type="ECO:0000313" key="3">
    <source>
        <dbReference type="Proteomes" id="UP001424741"/>
    </source>
</evidence>
<sequence length="234" mass="25886">MSKSKFSFFRFLVALLVIAANVAMGAFVYFAWQPSDLSDVDGRDSKVKTAEVVDILEKIQAAKNGLYEVTITEEDLNLYLASKLKLAQSGVIDEYVDVKGVYVDLKPDTMEIIIEREINYVDPSAEKGDDKEAASTIPFLPMDNTVSMKLKIFTTVNEKGETVRVVEFPGGSFGKAPAPGQFVLAVKDSFEQIAKHFSKEVDLAYNQMVRLEIGDGFITLDPRREVKEAAAPAQ</sequence>
<protein>
    <submittedName>
        <fullName evidence="2">Uncharacterized protein</fullName>
    </submittedName>
</protein>
<proteinExistence type="predicted"/>
<dbReference type="EMBL" id="BAABRL010000001">
    <property type="protein sequence ID" value="GAA5494172.1"/>
    <property type="molecule type" value="Genomic_DNA"/>
</dbReference>